<sequence>MSSYRPSFFVRQPSRIPTIHTPSKLCQLGQRQILPRPRGYVSFRWEVSSRSRSRIEAQKIWGGSRTLSSKAMVDDRGREVDPSYLHWFFDQALKVMPGITELVWIEKRN</sequence>
<evidence type="ECO:0000313" key="2">
    <source>
        <dbReference type="Proteomes" id="UP000824120"/>
    </source>
</evidence>
<protein>
    <submittedName>
        <fullName evidence="1">Uncharacterized protein</fullName>
    </submittedName>
</protein>
<gene>
    <name evidence="1" type="ORF">H5410_034790</name>
</gene>
<organism evidence="1 2">
    <name type="scientific">Solanum commersonii</name>
    <name type="common">Commerson's wild potato</name>
    <name type="synonym">Commerson's nightshade</name>
    <dbReference type="NCBI Taxonomy" id="4109"/>
    <lineage>
        <taxon>Eukaryota</taxon>
        <taxon>Viridiplantae</taxon>
        <taxon>Streptophyta</taxon>
        <taxon>Embryophyta</taxon>
        <taxon>Tracheophyta</taxon>
        <taxon>Spermatophyta</taxon>
        <taxon>Magnoliopsida</taxon>
        <taxon>eudicotyledons</taxon>
        <taxon>Gunneridae</taxon>
        <taxon>Pentapetalae</taxon>
        <taxon>asterids</taxon>
        <taxon>lamiids</taxon>
        <taxon>Solanales</taxon>
        <taxon>Solanaceae</taxon>
        <taxon>Solanoideae</taxon>
        <taxon>Solaneae</taxon>
        <taxon>Solanum</taxon>
    </lineage>
</organism>
<reference evidence="1 2" key="1">
    <citation type="submission" date="2020-09" db="EMBL/GenBank/DDBJ databases">
        <title>De no assembly of potato wild relative species, Solanum commersonii.</title>
        <authorList>
            <person name="Cho K."/>
        </authorList>
    </citation>
    <scope>NUCLEOTIDE SEQUENCE [LARGE SCALE GENOMIC DNA]</scope>
    <source>
        <strain evidence="1">LZ3.2</strain>
        <tissue evidence="1">Leaf</tissue>
    </source>
</reference>
<evidence type="ECO:0000313" key="1">
    <source>
        <dbReference type="EMBL" id="KAG5603420.1"/>
    </source>
</evidence>
<dbReference type="EMBL" id="JACXVP010000006">
    <property type="protein sequence ID" value="KAG5603420.1"/>
    <property type="molecule type" value="Genomic_DNA"/>
</dbReference>
<accession>A0A9J5YWG4</accession>
<name>A0A9J5YWG4_SOLCO</name>
<keyword evidence="2" id="KW-1185">Reference proteome</keyword>
<proteinExistence type="predicted"/>
<dbReference type="AlphaFoldDB" id="A0A9J5YWG4"/>
<dbReference type="Proteomes" id="UP000824120">
    <property type="component" value="Chromosome 6"/>
</dbReference>
<comment type="caution">
    <text evidence="1">The sequence shown here is derived from an EMBL/GenBank/DDBJ whole genome shotgun (WGS) entry which is preliminary data.</text>
</comment>